<dbReference type="SMART" id="SM00355">
    <property type="entry name" value="ZnF_C2H2"/>
    <property type="match status" value="4"/>
</dbReference>
<accession>A0A8C5A8I5</accession>
<reference evidence="11" key="1">
    <citation type="submission" date="2025-08" db="UniProtKB">
        <authorList>
            <consortium name="Ensembl"/>
        </authorList>
    </citation>
    <scope>IDENTIFICATION</scope>
</reference>
<dbReference type="SUPFAM" id="SSF57667">
    <property type="entry name" value="beta-beta-alpha zinc fingers"/>
    <property type="match status" value="2"/>
</dbReference>
<evidence type="ECO:0000259" key="10">
    <source>
        <dbReference type="PROSITE" id="PS50157"/>
    </source>
</evidence>
<keyword evidence="3" id="KW-0677">Repeat</keyword>
<evidence type="ECO:0000256" key="9">
    <source>
        <dbReference type="PROSITE-ProRule" id="PRU00042"/>
    </source>
</evidence>
<evidence type="ECO:0000256" key="3">
    <source>
        <dbReference type="ARBA" id="ARBA00022737"/>
    </source>
</evidence>
<keyword evidence="12" id="KW-1185">Reference proteome</keyword>
<dbReference type="InterPro" id="IPR050636">
    <property type="entry name" value="C2H2-ZF_domain-containing"/>
</dbReference>
<feature type="domain" description="C2H2-type" evidence="10">
    <location>
        <begin position="176"/>
        <end position="203"/>
    </location>
</feature>
<organism evidence="11 12">
    <name type="scientific">Gadus morhua</name>
    <name type="common">Atlantic cod</name>
    <dbReference type="NCBI Taxonomy" id="8049"/>
    <lineage>
        <taxon>Eukaryota</taxon>
        <taxon>Metazoa</taxon>
        <taxon>Chordata</taxon>
        <taxon>Craniata</taxon>
        <taxon>Vertebrata</taxon>
        <taxon>Euteleostomi</taxon>
        <taxon>Actinopterygii</taxon>
        <taxon>Neopterygii</taxon>
        <taxon>Teleostei</taxon>
        <taxon>Neoteleostei</taxon>
        <taxon>Acanthomorphata</taxon>
        <taxon>Zeiogadaria</taxon>
        <taxon>Gadariae</taxon>
        <taxon>Gadiformes</taxon>
        <taxon>Gadoidei</taxon>
        <taxon>Gadidae</taxon>
        <taxon>Gadus</taxon>
    </lineage>
</organism>
<evidence type="ECO:0000313" key="11">
    <source>
        <dbReference type="Ensembl" id="ENSGMOP00000026243.1"/>
    </source>
</evidence>
<dbReference type="PROSITE" id="PS50157">
    <property type="entry name" value="ZINC_FINGER_C2H2_2"/>
    <property type="match status" value="4"/>
</dbReference>
<dbReference type="AlphaFoldDB" id="A0A8C5A8I5"/>
<comment type="subcellular location">
    <subcellularLocation>
        <location evidence="1">Nucleus</location>
    </subcellularLocation>
</comment>
<dbReference type="InterPro" id="IPR036236">
    <property type="entry name" value="Znf_C2H2_sf"/>
</dbReference>
<dbReference type="PANTHER" id="PTHR47772">
    <property type="entry name" value="ZINC FINGER PROTEIN 200"/>
    <property type="match status" value="1"/>
</dbReference>
<dbReference type="Proteomes" id="UP000694546">
    <property type="component" value="Chromosome 11"/>
</dbReference>
<dbReference type="PROSITE" id="PS00028">
    <property type="entry name" value="ZINC_FINGER_C2H2_1"/>
    <property type="match status" value="3"/>
</dbReference>
<evidence type="ECO:0000256" key="8">
    <source>
        <dbReference type="ARBA" id="ARBA00023242"/>
    </source>
</evidence>
<evidence type="ECO:0000313" key="12">
    <source>
        <dbReference type="Proteomes" id="UP000694546"/>
    </source>
</evidence>
<feature type="domain" description="C2H2-type" evidence="10">
    <location>
        <begin position="83"/>
        <end position="110"/>
    </location>
</feature>
<reference evidence="11" key="2">
    <citation type="submission" date="2025-09" db="UniProtKB">
        <authorList>
            <consortium name="Ensembl"/>
        </authorList>
    </citation>
    <scope>IDENTIFICATION</scope>
</reference>
<dbReference type="Gene3D" id="3.30.160.60">
    <property type="entry name" value="Classic Zinc Finger"/>
    <property type="match status" value="2"/>
</dbReference>
<evidence type="ECO:0000256" key="5">
    <source>
        <dbReference type="ARBA" id="ARBA00022833"/>
    </source>
</evidence>
<keyword evidence="5" id="KW-0862">Zinc</keyword>
<evidence type="ECO:0000256" key="1">
    <source>
        <dbReference type="ARBA" id="ARBA00004123"/>
    </source>
</evidence>
<keyword evidence="7" id="KW-0804">Transcription</keyword>
<keyword evidence="4 9" id="KW-0863">Zinc-finger</keyword>
<dbReference type="Pfam" id="PF00096">
    <property type="entry name" value="zf-C2H2"/>
    <property type="match status" value="1"/>
</dbReference>
<evidence type="ECO:0000256" key="6">
    <source>
        <dbReference type="ARBA" id="ARBA00023015"/>
    </source>
</evidence>
<proteinExistence type="predicted"/>
<dbReference type="PANTHER" id="PTHR47772:SF1">
    <property type="entry name" value="ZINC FINGER PROTEIN 200"/>
    <property type="match status" value="1"/>
</dbReference>
<keyword evidence="6" id="KW-0805">Transcription regulation</keyword>
<keyword evidence="2" id="KW-0479">Metal-binding</keyword>
<feature type="domain" description="C2H2-type" evidence="10">
    <location>
        <begin position="253"/>
        <end position="280"/>
    </location>
</feature>
<evidence type="ECO:0000256" key="2">
    <source>
        <dbReference type="ARBA" id="ARBA00022723"/>
    </source>
</evidence>
<dbReference type="Ensembl" id="ENSGMOT00000054296.1">
    <property type="protein sequence ID" value="ENSGMOP00000026243.1"/>
    <property type="gene ID" value="ENSGMOG00000031835.1"/>
</dbReference>
<dbReference type="InterPro" id="IPR013087">
    <property type="entry name" value="Znf_C2H2_type"/>
</dbReference>
<sequence length="281" mass="32152">MKIGIKLFDLPFFILVTDDSFQNIEPLHCNFLIQTKVSGAKPTAASLRPSLCNDVVGSKPSTASLHLSSCKDAGPVQNTGRGFECTLCFQIFWSREELRKHLPNHSQERFYCCGLCGKRFLTLDSLNMHRHKNEKTYPCKKCDMYHQPNLEKQSGLKPMTHGSRQTAKKSRCIGKYKCEDCGKKFGLISVYQRHLRYHKKEPTVNPNISFNNSPSLELHIKSRIMAGMPQTVQEKDNADIVNMDSSHTKNDLYECNECQQTFSNLKIFLTHQNSHNFKNSE</sequence>
<name>A0A8C5A8I5_GADMO</name>
<protein>
    <recommendedName>
        <fullName evidence="10">C2H2-type domain-containing protein</fullName>
    </recommendedName>
</protein>
<dbReference type="GO" id="GO:0008270">
    <property type="term" value="F:zinc ion binding"/>
    <property type="evidence" value="ECO:0007669"/>
    <property type="project" value="UniProtKB-KW"/>
</dbReference>
<dbReference type="GO" id="GO:0005634">
    <property type="term" value="C:nucleus"/>
    <property type="evidence" value="ECO:0007669"/>
    <property type="project" value="UniProtKB-SubCell"/>
</dbReference>
<feature type="domain" description="C2H2-type" evidence="10">
    <location>
        <begin position="111"/>
        <end position="138"/>
    </location>
</feature>
<evidence type="ECO:0000256" key="4">
    <source>
        <dbReference type="ARBA" id="ARBA00022771"/>
    </source>
</evidence>
<evidence type="ECO:0000256" key="7">
    <source>
        <dbReference type="ARBA" id="ARBA00023163"/>
    </source>
</evidence>
<keyword evidence="8" id="KW-0539">Nucleus</keyword>
<dbReference type="GeneTree" id="ENSGT00940000168692"/>